<gene>
    <name evidence="2" type="ORF">SAMN05192530_11648</name>
</gene>
<protein>
    <submittedName>
        <fullName evidence="2">Predicted phosphohydrolase</fullName>
    </submittedName>
</protein>
<dbReference type="InterPro" id="IPR029052">
    <property type="entry name" value="Metallo-depent_PP-like"/>
</dbReference>
<feature type="domain" description="Calcineurin-like phosphoesterase" evidence="1">
    <location>
        <begin position="7"/>
        <end position="222"/>
    </location>
</feature>
<dbReference type="InterPro" id="IPR004843">
    <property type="entry name" value="Calcineurin-like_PHP"/>
</dbReference>
<dbReference type="EMBL" id="FNIT01000016">
    <property type="protein sequence ID" value="SDO86376.1"/>
    <property type="molecule type" value="Genomic_DNA"/>
</dbReference>
<dbReference type="PANTHER" id="PTHR37844:SF2">
    <property type="entry name" value="SER_THR PROTEIN PHOSPHATASE SUPERFAMILY (AFU_ORTHOLOGUE AFUA_1G14840)"/>
    <property type="match status" value="1"/>
</dbReference>
<dbReference type="Pfam" id="PF00149">
    <property type="entry name" value="Metallophos"/>
    <property type="match status" value="1"/>
</dbReference>
<dbReference type="RefSeq" id="WP_244519758.1">
    <property type="nucleotide sequence ID" value="NZ_FNIT01000016.1"/>
</dbReference>
<sequence length="302" mass="33069">MTDALPRLWILSDLHLETVPHPDAFAPTPPDFDILVCAGDVWRADPPRGFRVLRRLAGEKPVVCVLGNHEHWNSVLNGRLPEARKAAQACGVTLLQGDMVMLLGCRFVGTTLWTDYALAGDTVEPDEETGEDIRIATGTSSGKLTIGATIAQHQVELARLAELVDQHTGPEPLVVVTHHAPHPDCVRPEDYGTFFAGNGASDLSALLDTGRIDLWVHGHVHQSVNMPVPSGTVIRCNPAGTRFGNLDFDDTLVMTPRWVPDRRPMRERLARTLALAAAAGPYAPTTWEEDKRFMDELSGEED</sequence>
<dbReference type="GO" id="GO:0016787">
    <property type="term" value="F:hydrolase activity"/>
    <property type="evidence" value="ECO:0007669"/>
    <property type="project" value="UniProtKB-KW"/>
</dbReference>
<accession>A0A1H0N1J2</accession>
<reference evidence="2 3" key="1">
    <citation type="submission" date="2016-10" db="EMBL/GenBank/DDBJ databases">
        <authorList>
            <person name="de Groot N.N."/>
        </authorList>
    </citation>
    <scope>NUCLEOTIDE SEQUENCE [LARGE SCALE GENOMIC DNA]</scope>
    <source>
        <strain evidence="3">L7-484,KACC 16230,DSM 25025</strain>
    </source>
</reference>
<dbReference type="Proteomes" id="UP000198793">
    <property type="component" value="Unassembled WGS sequence"/>
</dbReference>
<evidence type="ECO:0000313" key="3">
    <source>
        <dbReference type="Proteomes" id="UP000198793"/>
    </source>
</evidence>
<keyword evidence="3" id="KW-1185">Reference proteome</keyword>
<dbReference type="STRING" id="1166073.SAMN05192530_11648"/>
<evidence type="ECO:0000313" key="2">
    <source>
        <dbReference type="EMBL" id="SDO86376.1"/>
    </source>
</evidence>
<organism evidence="2 3">
    <name type="scientific">Aureimonas jatrophae</name>
    <dbReference type="NCBI Taxonomy" id="1166073"/>
    <lineage>
        <taxon>Bacteria</taxon>
        <taxon>Pseudomonadati</taxon>
        <taxon>Pseudomonadota</taxon>
        <taxon>Alphaproteobacteria</taxon>
        <taxon>Hyphomicrobiales</taxon>
        <taxon>Aurantimonadaceae</taxon>
        <taxon>Aureimonas</taxon>
    </lineage>
</organism>
<dbReference type="Gene3D" id="3.60.21.10">
    <property type="match status" value="1"/>
</dbReference>
<name>A0A1H0N1J2_9HYPH</name>
<keyword evidence="2" id="KW-0378">Hydrolase</keyword>
<proteinExistence type="predicted"/>
<dbReference type="PANTHER" id="PTHR37844">
    <property type="entry name" value="SER/THR PROTEIN PHOSPHATASE SUPERFAMILY (AFU_ORTHOLOGUE AFUA_1G14840)"/>
    <property type="match status" value="1"/>
</dbReference>
<dbReference type="SUPFAM" id="SSF56300">
    <property type="entry name" value="Metallo-dependent phosphatases"/>
    <property type="match status" value="1"/>
</dbReference>
<dbReference type="AlphaFoldDB" id="A0A1H0N1J2"/>
<evidence type="ECO:0000259" key="1">
    <source>
        <dbReference type="Pfam" id="PF00149"/>
    </source>
</evidence>